<gene>
    <name evidence="1" type="ORF">BDZ94DRAFT_1250571</name>
</gene>
<organism evidence="1 2">
    <name type="scientific">Collybia nuda</name>
    <dbReference type="NCBI Taxonomy" id="64659"/>
    <lineage>
        <taxon>Eukaryota</taxon>
        <taxon>Fungi</taxon>
        <taxon>Dikarya</taxon>
        <taxon>Basidiomycota</taxon>
        <taxon>Agaricomycotina</taxon>
        <taxon>Agaricomycetes</taxon>
        <taxon>Agaricomycetidae</taxon>
        <taxon>Agaricales</taxon>
        <taxon>Tricholomatineae</taxon>
        <taxon>Clitocybaceae</taxon>
        <taxon>Collybia</taxon>
    </lineage>
</organism>
<protein>
    <submittedName>
        <fullName evidence="1">Uncharacterized protein</fullName>
    </submittedName>
</protein>
<evidence type="ECO:0000313" key="1">
    <source>
        <dbReference type="EMBL" id="KAF9466706.1"/>
    </source>
</evidence>
<keyword evidence="2" id="KW-1185">Reference proteome</keyword>
<reference evidence="1" key="1">
    <citation type="submission" date="2020-11" db="EMBL/GenBank/DDBJ databases">
        <authorList>
            <consortium name="DOE Joint Genome Institute"/>
            <person name="Ahrendt S."/>
            <person name="Riley R."/>
            <person name="Andreopoulos W."/>
            <person name="Labutti K."/>
            <person name="Pangilinan J."/>
            <person name="Ruiz-Duenas F.J."/>
            <person name="Barrasa J.M."/>
            <person name="Sanchez-Garcia M."/>
            <person name="Camarero S."/>
            <person name="Miyauchi S."/>
            <person name="Serrano A."/>
            <person name="Linde D."/>
            <person name="Babiker R."/>
            <person name="Drula E."/>
            <person name="Ayuso-Fernandez I."/>
            <person name="Pacheco R."/>
            <person name="Padilla G."/>
            <person name="Ferreira P."/>
            <person name="Barriuso J."/>
            <person name="Kellner H."/>
            <person name="Castanera R."/>
            <person name="Alfaro M."/>
            <person name="Ramirez L."/>
            <person name="Pisabarro A.G."/>
            <person name="Kuo A."/>
            <person name="Tritt A."/>
            <person name="Lipzen A."/>
            <person name="He G."/>
            <person name="Yan M."/>
            <person name="Ng V."/>
            <person name="Cullen D."/>
            <person name="Martin F."/>
            <person name="Rosso M.-N."/>
            <person name="Henrissat B."/>
            <person name="Hibbett D."/>
            <person name="Martinez A.T."/>
            <person name="Grigoriev I.V."/>
        </authorList>
    </citation>
    <scope>NUCLEOTIDE SEQUENCE</scope>
    <source>
        <strain evidence="1">CBS 247.69</strain>
    </source>
</reference>
<proteinExistence type="predicted"/>
<dbReference type="Proteomes" id="UP000807353">
    <property type="component" value="Unassembled WGS sequence"/>
</dbReference>
<dbReference type="EMBL" id="MU150240">
    <property type="protein sequence ID" value="KAF9466706.1"/>
    <property type="molecule type" value="Genomic_DNA"/>
</dbReference>
<dbReference type="AlphaFoldDB" id="A0A9P5YDW4"/>
<evidence type="ECO:0000313" key="2">
    <source>
        <dbReference type="Proteomes" id="UP000807353"/>
    </source>
</evidence>
<comment type="caution">
    <text evidence="1">The sequence shown here is derived from an EMBL/GenBank/DDBJ whole genome shotgun (WGS) entry which is preliminary data.</text>
</comment>
<accession>A0A9P5YDW4</accession>
<sequence>MKLGSLYFWWSIVVKRPCPRPPRSPCSMALRDISRSRYHYGAQTGHTRERSWSPERLLARHEAYADQLLNRDQLSCGFHTSVAFFPAGYRRTEMKFNTTT</sequence>
<name>A0A9P5YDW4_9AGAR</name>